<dbReference type="InterPro" id="IPR012338">
    <property type="entry name" value="Beta-lactam/transpept-like"/>
</dbReference>
<sequence length="371" mass="38982">MTALAAAGSGAGPEPGSGPAASALGGILETTATAAPGPAVAVVALRAGESATLCRGAAPDTRFELGSVTKTFTALLLADMAARGEVGLDDPIGAHLPRALLPHALLPDAFLPEGHGDRITLTHLATHTAGLPRLPPGLMLMALPRWYTNPYETFTPDHLLRALPRTRVRRPPGTRVRYSNFGVGLLGRLLADAAGTDYGDALASRVLEPLGLEDTTCDPSLPQATGHLRGRPRPPWLIPGLPGAGALRSSARDLRRYLEALLSPPPAVGETLRTALYEVTRPRVTEPGGDRMCLVWKRRTLPADDGGTHDLLFHSGGTRGFTSFAGFSPTARTALAALANGSPTLRGTFIRTAYRVLRGLTVETPSRRPAR</sequence>
<reference evidence="2 3" key="1">
    <citation type="journal article" date="2019" name="Int. J. Syst. Evol. Microbiol.">
        <title>The Global Catalogue of Microorganisms (GCM) 10K type strain sequencing project: providing services to taxonomists for standard genome sequencing and annotation.</title>
        <authorList>
            <consortium name="The Broad Institute Genomics Platform"/>
            <consortium name="The Broad Institute Genome Sequencing Center for Infectious Disease"/>
            <person name="Wu L."/>
            <person name="Ma J."/>
        </authorList>
    </citation>
    <scope>NUCLEOTIDE SEQUENCE [LARGE SCALE GENOMIC DNA]</scope>
    <source>
        <strain evidence="2 3">JCM 6305</strain>
    </source>
</reference>
<evidence type="ECO:0000313" key="3">
    <source>
        <dbReference type="Proteomes" id="UP001501638"/>
    </source>
</evidence>
<protein>
    <recommendedName>
        <fullName evidence="1">Beta-lactamase-related domain-containing protein</fullName>
    </recommendedName>
</protein>
<dbReference type="InterPro" id="IPR050491">
    <property type="entry name" value="AmpC-like"/>
</dbReference>
<name>A0ABN3JHD9_9ACTN</name>
<dbReference type="Proteomes" id="UP001501638">
    <property type="component" value="Unassembled WGS sequence"/>
</dbReference>
<feature type="domain" description="Beta-lactamase-related" evidence="1">
    <location>
        <begin position="38"/>
        <end position="349"/>
    </location>
</feature>
<gene>
    <name evidence="2" type="ORF">GCM10010405_11710</name>
</gene>
<dbReference type="Pfam" id="PF00144">
    <property type="entry name" value="Beta-lactamase"/>
    <property type="match status" value="1"/>
</dbReference>
<dbReference type="Gene3D" id="3.40.710.10">
    <property type="entry name" value="DD-peptidase/beta-lactamase superfamily"/>
    <property type="match status" value="1"/>
</dbReference>
<accession>A0ABN3JHD9</accession>
<dbReference type="EMBL" id="BAAASZ010000008">
    <property type="protein sequence ID" value="GAA2430502.1"/>
    <property type="molecule type" value="Genomic_DNA"/>
</dbReference>
<keyword evidence="3" id="KW-1185">Reference proteome</keyword>
<comment type="caution">
    <text evidence="2">The sequence shown here is derived from an EMBL/GenBank/DDBJ whole genome shotgun (WGS) entry which is preliminary data.</text>
</comment>
<evidence type="ECO:0000313" key="2">
    <source>
        <dbReference type="EMBL" id="GAA2430502.1"/>
    </source>
</evidence>
<dbReference type="PANTHER" id="PTHR46825:SF7">
    <property type="entry name" value="D-ALANYL-D-ALANINE CARBOXYPEPTIDASE"/>
    <property type="match status" value="1"/>
</dbReference>
<dbReference type="SUPFAM" id="SSF56601">
    <property type="entry name" value="beta-lactamase/transpeptidase-like"/>
    <property type="match status" value="1"/>
</dbReference>
<evidence type="ECO:0000259" key="1">
    <source>
        <dbReference type="Pfam" id="PF00144"/>
    </source>
</evidence>
<dbReference type="PANTHER" id="PTHR46825">
    <property type="entry name" value="D-ALANYL-D-ALANINE-CARBOXYPEPTIDASE/ENDOPEPTIDASE AMPH"/>
    <property type="match status" value="1"/>
</dbReference>
<organism evidence="2 3">
    <name type="scientific">Streptomyces macrosporus</name>
    <dbReference type="NCBI Taxonomy" id="44032"/>
    <lineage>
        <taxon>Bacteria</taxon>
        <taxon>Bacillati</taxon>
        <taxon>Actinomycetota</taxon>
        <taxon>Actinomycetes</taxon>
        <taxon>Kitasatosporales</taxon>
        <taxon>Streptomycetaceae</taxon>
        <taxon>Streptomyces</taxon>
    </lineage>
</organism>
<proteinExistence type="predicted"/>
<dbReference type="InterPro" id="IPR001466">
    <property type="entry name" value="Beta-lactam-related"/>
</dbReference>